<feature type="domain" description="Transposase InsH N-terminal" evidence="1">
    <location>
        <begin position="21"/>
        <end position="110"/>
    </location>
</feature>
<evidence type="ECO:0000313" key="3">
    <source>
        <dbReference type="EMBL" id="MDN5205726.1"/>
    </source>
</evidence>
<dbReference type="Proteomes" id="UP001172082">
    <property type="component" value="Unassembled WGS sequence"/>
</dbReference>
<evidence type="ECO:0000259" key="1">
    <source>
        <dbReference type="Pfam" id="PF05598"/>
    </source>
</evidence>
<dbReference type="PANTHER" id="PTHR35604:SF2">
    <property type="entry name" value="TRANSPOSASE INSH FOR INSERTION SEQUENCE ELEMENT IS5A-RELATED"/>
    <property type="match status" value="1"/>
</dbReference>
<sequence>MQQELFQPNLYLNPKWYLFKETDLGKLHATLPWQQLAECLPKIDQGPGAPRWFSSEGMLALMFLKSYLNISDRKLIERFNTDWSLQLFCGKLLKENQKIKDKSIISRLRSYVAEHTDWQQLQSVLIDHWKTDMDNTHVLLMDATCYESYIRFPTDVKLLWECCQWVFEKQLFQWCRLLSIKRPRSKYMEQKQKQRYYDRKRRKTYKEGQRRKKSLLYLLTKGVDQLQQVLDLHPQAQLTIQQGQYLKTIKKVVEQQTFLQGHPGKALKDRIVSLPKPYVRPIIRGKENKRVEFGMKVHMLQVDGICLIDKMDFNPFNESTRLKLSVLKHKSIFGKCHQLAADRIYASNANRRYLTEKQIFTCFPKKGPKTYRLQDNRLRSMLATQRATVIEGSFGNHKNHYGLNKVKAKNDKNEKLWVFFAVMTANAMAMSRRATQNSPPKLPQAA</sequence>
<gene>
    <name evidence="3" type="ORF">QQ008_30380</name>
</gene>
<name>A0ABT8KY09_9BACT</name>
<accession>A0ABT8KY09</accession>
<dbReference type="InterPro" id="IPR008490">
    <property type="entry name" value="Transposase_InsH_N"/>
</dbReference>
<dbReference type="RefSeq" id="WP_346755739.1">
    <property type="nucleotide sequence ID" value="NZ_JAUJEA010000033.1"/>
</dbReference>
<dbReference type="PANTHER" id="PTHR35604">
    <property type="entry name" value="TRANSPOSASE INSH FOR INSERTION SEQUENCE ELEMENT IS5A-RELATED"/>
    <property type="match status" value="1"/>
</dbReference>
<dbReference type="Pfam" id="PF05598">
    <property type="entry name" value="DUF772"/>
    <property type="match status" value="1"/>
</dbReference>
<feature type="domain" description="Transposase DDE" evidence="2">
    <location>
        <begin position="339"/>
        <end position="410"/>
    </location>
</feature>
<dbReference type="InterPro" id="IPR025668">
    <property type="entry name" value="Tnp_DDE_dom"/>
</dbReference>
<comment type="caution">
    <text evidence="3">The sequence shown here is derived from an EMBL/GenBank/DDBJ whole genome shotgun (WGS) entry which is preliminary data.</text>
</comment>
<evidence type="ECO:0000313" key="4">
    <source>
        <dbReference type="Proteomes" id="UP001172082"/>
    </source>
</evidence>
<dbReference type="EMBL" id="JAUJEA010000033">
    <property type="protein sequence ID" value="MDN5205726.1"/>
    <property type="molecule type" value="Genomic_DNA"/>
</dbReference>
<proteinExistence type="predicted"/>
<keyword evidence="4" id="KW-1185">Reference proteome</keyword>
<reference evidence="3" key="1">
    <citation type="submission" date="2023-06" db="EMBL/GenBank/DDBJ databases">
        <title>Genomic of Parafulvivirga corallium.</title>
        <authorList>
            <person name="Wang G."/>
        </authorList>
    </citation>
    <scope>NUCLEOTIDE SEQUENCE</scope>
    <source>
        <strain evidence="3">BMA10</strain>
    </source>
</reference>
<organism evidence="3 4">
    <name type="scientific">Splendidivirga corallicola</name>
    <dbReference type="NCBI Taxonomy" id="3051826"/>
    <lineage>
        <taxon>Bacteria</taxon>
        <taxon>Pseudomonadati</taxon>
        <taxon>Bacteroidota</taxon>
        <taxon>Cytophagia</taxon>
        <taxon>Cytophagales</taxon>
        <taxon>Splendidivirgaceae</taxon>
        <taxon>Splendidivirga</taxon>
    </lineage>
</organism>
<protein>
    <submittedName>
        <fullName evidence="3">Transposase</fullName>
    </submittedName>
</protein>
<dbReference type="Pfam" id="PF13586">
    <property type="entry name" value="DDE_Tnp_1_2"/>
    <property type="match status" value="1"/>
</dbReference>
<evidence type="ECO:0000259" key="2">
    <source>
        <dbReference type="Pfam" id="PF13586"/>
    </source>
</evidence>